<dbReference type="Gene3D" id="1.20.5.170">
    <property type="match status" value="1"/>
</dbReference>
<keyword evidence="4" id="KW-1185">Reference proteome</keyword>
<dbReference type="GO" id="GO:0003700">
    <property type="term" value="F:DNA-binding transcription factor activity"/>
    <property type="evidence" value="ECO:0007669"/>
    <property type="project" value="InterPro"/>
</dbReference>
<dbReference type="PROSITE" id="PS00036">
    <property type="entry name" value="BZIP_BASIC"/>
    <property type="match status" value="1"/>
</dbReference>
<proteinExistence type="predicted"/>
<feature type="compositionally biased region" description="Low complexity" evidence="1">
    <location>
        <begin position="42"/>
        <end position="57"/>
    </location>
</feature>
<evidence type="ECO:0000256" key="1">
    <source>
        <dbReference type="SAM" id="MobiDB-lite"/>
    </source>
</evidence>
<dbReference type="SUPFAM" id="SSF57959">
    <property type="entry name" value="Leucine zipper domain"/>
    <property type="match status" value="1"/>
</dbReference>
<accession>A0A0L0DNZ1</accession>
<evidence type="ECO:0000259" key="2">
    <source>
        <dbReference type="PROSITE" id="PS00036"/>
    </source>
</evidence>
<dbReference type="EMBL" id="GL349482">
    <property type="protein sequence ID" value="KNC53736.1"/>
    <property type="molecule type" value="Genomic_DNA"/>
</dbReference>
<evidence type="ECO:0000313" key="4">
    <source>
        <dbReference type="Proteomes" id="UP000054408"/>
    </source>
</evidence>
<sequence length="277" mass="29703">MKLDSLARAAVSLGGEDRDLPSSHMVHRKAGKSGKARKSVKSGEAPAAFPAAASSSESSRRAERRGGNGRGRVKREVECEPYGPVGRGASGDGDDEQRHDDGAESGGGANETAKGGSDGASLRRAMEELKELEDSVHNIKDLTEAQRARRRKIQNRIAAHRLRVRKKGRIAQLEVENSTYRDRIRELEAIIIAESREGQVTSLKQHIDDQAARITLLETSLGVGSRGGGAADTAPPATDLAADLAKARIRVTELEALVAHQALTIRKLEKDAKSAQL</sequence>
<dbReference type="InterPro" id="IPR046347">
    <property type="entry name" value="bZIP_sf"/>
</dbReference>
<feature type="domain" description="BZIP" evidence="2">
    <location>
        <begin position="150"/>
        <end position="165"/>
    </location>
</feature>
<gene>
    <name evidence="3" type="ORF">AMSG_09449</name>
</gene>
<name>A0A0L0DNZ1_THETB</name>
<dbReference type="AlphaFoldDB" id="A0A0L0DNZ1"/>
<dbReference type="GeneID" id="25567907"/>
<feature type="region of interest" description="Disordered" evidence="1">
    <location>
        <begin position="1"/>
        <end position="120"/>
    </location>
</feature>
<feature type="compositionally biased region" description="Basic residues" evidence="1">
    <location>
        <begin position="25"/>
        <end position="40"/>
    </location>
</feature>
<dbReference type="RefSeq" id="XP_013754299.1">
    <property type="nucleotide sequence ID" value="XM_013898845.1"/>
</dbReference>
<evidence type="ECO:0000313" key="3">
    <source>
        <dbReference type="EMBL" id="KNC53736.1"/>
    </source>
</evidence>
<organism evidence="3 4">
    <name type="scientific">Thecamonas trahens ATCC 50062</name>
    <dbReference type="NCBI Taxonomy" id="461836"/>
    <lineage>
        <taxon>Eukaryota</taxon>
        <taxon>Apusozoa</taxon>
        <taxon>Apusomonadida</taxon>
        <taxon>Apusomonadidae</taxon>
        <taxon>Thecamonas</taxon>
    </lineage>
</organism>
<dbReference type="Proteomes" id="UP000054408">
    <property type="component" value="Unassembled WGS sequence"/>
</dbReference>
<dbReference type="InterPro" id="IPR004827">
    <property type="entry name" value="bZIP"/>
</dbReference>
<protein>
    <recommendedName>
        <fullName evidence="2">BZIP domain-containing protein</fullName>
    </recommendedName>
</protein>
<dbReference type="Pfam" id="PF07716">
    <property type="entry name" value="bZIP_2"/>
    <property type="match status" value="1"/>
</dbReference>
<reference evidence="3 4" key="1">
    <citation type="submission" date="2010-05" db="EMBL/GenBank/DDBJ databases">
        <title>The Genome Sequence of Thecamonas trahens ATCC 50062.</title>
        <authorList>
            <consortium name="The Broad Institute Genome Sequencing Platform"/>
            <person name="Russ C."/>
            <person name="Cuomo C."/>
            <person name="Shea T."/>
            <person name="Young S.K."/>
            <person name="Zeng Q."/>
            <person name="Koehrsen M."/>
            <person name="Haas B."/>
            <person name="Borodovsky M."/>
            <person name="Guigo R."/>
            <person name="Alvarado L."/>
            <person name="Berlin A."/>
            <person name="Bochicchio J."/>
            <person name="Borenstein D."/>
            <person name="Chapman S."/>
            <person name="Chen Z."/>
            <person name="Freedman E."/>
            <person name="Gellesch M."/>
            <person name="Goldberg J."/>
            <person name="Griggs A."/>
            <person name="Gujja S."/>
            <person name="Heilman E."/>
            <person name="Heiman D."/>
            <person name="Hepburn T."/>
            <person name="Howarth C."/>
            <person name="Jen D."/>
            <person name="Larson L."/>
            <person name="Mehta T."/>
            <person name="Park D."/>
            <person name="Pearson M."/>
            <person name="Roberts A."/>
            <person name="Saif S."/>
            <person name="Shenoy N."/>
            <person name="Sisk P."/>
            <person name="Stolte C."/>
            <person name="Sykes S."/>
            <person name="Thomson T."/>
            <person name="Walk T."/>
            <person name="White J."/>
            <person name="Yandava C."/>
            <person name="Burger G."/>
            <person name="Gray M.W."/>
            <person name="Holland P.W.H."/>
            <person name="King N."/>
            <person name="Lang F.B.F."/>
            <person name="Roger A.J."/>
            <person name="Ruiz-Trillo I."/>
            <person name="Lander E."/>
            <person name="Nusbaum C."/>
        </authorList>
    </citation>
    <scope>NUCLEOTIDE SEQUENCE [LARGE SCALE GENOMIC DNA]</scope>
    <source>
        <strain evidence="3 4">ATCC 50062</strain>
    </source>
</reference>
<dbReference type="CDD" id="cd14686">
    <property type="entry name" value="bZIP"/>
    <property type="match status" value="1"/>
</dbReference>